<protein>
    <submittedName>
        <fullName evidence="1">Protein of unassigned function</fullName>
    </submittedName>
</protein>
<accession>A0A089NPR5</accession>
<organism evidence="1 2">
    <name type="scientific">Methylobacterium oryzae CBMB20</name>
    <dbReference type="NCBI Taxonomy" id="693986"/>
    <lineage>
        <taxon>Bacteria</taxon>
        <taxon>Pseudomonadati</taxon>
        <taxon>Pseudomonadota</taxon>
        <taxon>Alphaproteobacteria</taxon>
        <taxon>Hyphomicrobiales</taxon>
        <taxon>Methylobacteriaceae</taxon>
        <taxon>Methylobacterium</taxon>
    </lineage>
</organism>
<name>A0A089NPR5_9HYPH</name>
<dbReference type="Proteomes" id="UP000029492">
    <property type="component" value="Chromosome"/>
</dbReference>
<proteinExistence type="predicted"/>
<dbReference type="KEGG" id="mor:MOC_0780"/>
<dbReference type="AlphaFoldDB" id="A0A089NPR5"/>
<gene>
    <name evidence="1" type="ORF">MOC_0780</name>
</gene>
<keyword evidence="2" id="KW-1185">Reference proteome</keyword>
<evidence type="ECO:0000313" key="2">
    <source>
        <dbReference type="Proteomes" id="UP000029492"/>
    </source>
</evidence>
<reference evidence="1 2" key="1">
    <citation type="journal article" date="2014" name="PLoS ONE">
        <title>Genome Information of Methylobacterium oryzae, a Plant-Probiotic Methylotroph in the Phyllosphere.</title>
        <authorList>
            <person name="Kwak M.J."/>
            <person name="Jeong H."/>
            <person name="Madhaiyan M."/>
            <person name="Lee Y."/>
            <person name="Sa T.M."/>
            <person name="Oh T.K."/>
            <person name="Kim J.F."/>
        </authorList>
    </citation>
    <scope>NUCLEOTIDE SEQUENCE [LARGE SCALE GENOMIC DNA]</scope>
    <source>
        <strain evidence="1 2">CBMB20</strain>
    </source>
</reference>
<dbReference type="HOGENOM" id="CLU_2683645_0_0_5"/>
<sequence>MVAPVAPRPHGRASFQGRIAIAAAGTSLIARSTHSALRMKANPESIRRAGRADHVVAIFSCPIGMPPSTATAKR</sequence>
<dbReference type="EMBL" id="CP003811">
    <property type="protein sequence ID" value="AIQ88535.1"/>
    <property type="molecule type" value="Genomic_DNA"/>
</dbReference>
<evidence type="ECO:0000313" key="1">
    <source>
        <dbReference type="EMBL" id="AIQ88535.1"/>
    </source>
</evidence>
<dbReference type="RefSeq" id="WP_043356509.1">
    <property type="nucleotide sequence ID" value="NZ_CP003811.1"/>
</dbReference>